<reference evidence="2 3" key="1">
    <citation type="submission" date="2023-08" db="EMBL/GenBank/DDBJ databases">
        <title>Pseudoalteromonas haloplanktis LL1 genome.</title>
        <authorList>
            <person name="Wu S."/>
        </authorList>
    </citation>
    <scope>NUCLEOTIDE SEQUENCE [LARGE SCALE GENOMIC DNA]</scope>
    <source>
        <strain evidence="2 3">LL1</strain>
    </source>
</reference>
<keyword evidence="1" id="KW-1133">Transmembrane helix</keyword>
<proteinExistence type="predicted"/>
<accession>A0ABU1BAY4</accession>
<sequence>MKKIIMMSNVILTLLFLTLATLLITALVVFLNGSDVLNFTHANGTRLWIGLEVTGSWKSTANTLSANSFNTMTWLALPQMLPYIIINLILIRLFMLYRQGLFFNLKNIQCFKWLGGLLILQFLFVAFYPALLVTLLNMFTGSDLKRAVMIQDTDIISFIVGLIIYVIAWIMKQAQQLQQEQELVI</sequence>
<comment type="caution">
    <text evidence="2">The sequence shown here is derived from an EMBL/GenBank/DDBJ whole genome shotgun (WGS) entry which is preliminary data.</text>
</comment>
<organism evidence="2 3">
    <name type="scientific">Pseudoalteromonas haloplanktis</name>
    <name type="common">Alteromonas haloplanktis</name>
    <dbReference type="NCBI Taxonomy" id="228"/>
    <lineage>
        <taxon>Bacteria</taxon>
        <taxon>Pseudomonadati</taxon>
        <taxon>Pseudomonadota</taxon>
        <taxon>Gammaproteobacteria</taxon>
        <taxon>Alteromonadales</taxon>
        <taxon>Pseudoalteromonadaceae</taxon>
        <taxon>Pseudoalteromonas</taxon>
    </lineage>
</organism>
<keyword evidence="3" id="KW-1185">Reference proteome</keyword>
<dbReference type="EMBL" id="JAVIFY010000003">
    <property type="protein sequence ID" value="MDQ9091074.1"/>
    <property type="molecule type" value="Genomic_DNA"/>
</dbReference>
<feature type="transmembrane region" description="Helical" evidence="1">
    <location>
        <begin position="155"/>
        <end position="171"/>
    </location>
</feature>
<dbReference type="InterPro" id="IPR021354">
    <property type="entry name" value="DUF2975"/>
</dbReference>
<evidence type="ECO:0000313" key="2">
    <source>
        <dbReference type="EMBL" id="MDQ9091074.1"/>
    </source>
</evidence>
<gene>
    <name evidence="2" type="ORF">RC083_05635</name>
</gene>
<dbReference type="Proteomes" id="UP001226574">
    <property type="component" value="Unassembled WGS sequence"/>
</dbReference>
<protein>
    <submittedName>
        <fullName evidence="2">DUF2975 domain-containing protein</fullName>
    </submittedName>
</protein>
<feature type="transmembrane region" description="Helical" evidence="1">
    <location>
        <begin position="80"/>
        <end position="98"/>
    </location>
</feature>
<evidence type="ECO:0000313" key="3">
    <source>
        <dbReference type="Proteomes" id="UP001226574"/>
    </source>
</evidence>
<keyword evidence="1" id="KW-0472">Membrane</keyword>
<feature type="transmembrane region" description="Helical" evidence="1">
    <location>
        <begin position="110"/>
        <end position="135"/>
    </location>
</feature>
<evidence type="ECO:0000256" key="1">
    <source>
        <dbReference type="SAM" id="Phobius"/>
    </source>
</evidence>
<keyword evidence="1" id="KW-0812">Transmembrane</keyword>
<dbReference type="RefSeq" id="WP_309038571.1">
    <property type="nucleotide sequence ID" value="NZ_JAVIFY010000003.1"/>
</dbReference>
<name>A0ABU1BAY4_PSEHA</name>
<dbReference type="Pfam" id="PF11188">
    <property type="entry name" value="DUF2975"/>
    <property type="match status" value="1"/>
</dbReference>